<evidence type="ECO:0000259" key="3">
    <source>
        <dbReference type="Pfam" id="PF00534"/>
    </source>
</evidence>
<dbReference type="InterPro" id="IPR001296">
    <property type="entry name" value="Glyco_trans_1"/>
</dbReference>
<evidence type="ECO:0000313" key="6">
    <source>
        <dbReference type="Proteomes" id="UP001528912"/>
    </source>
</evidence>
<dbReference type="EMBL" id="JAROAV010000036">
    <property type="protein sequence ID" value="MDF8265510.1"/>
    <property type="molecule type" value="Genomic_DNA"/>
</dbReference>
<gene>
    <name evidence="5" type="ORF">P4R38_14770</name>
</gene>
<keyword evidence="6" id="KW-1185">Reference proteome</keyword>
<keyword evidence="2" id="KW-0808">Transferase</keyword>
<comment type="caution">
    <text evidence="5">The sequence shown here is derived from an EMBL/GenBank/DDBJ whole genome shotgun (WGS) entry which is preliminary data.</text>
</comment>
<dbReference type="PANTHER" id="PTHR46401">
    <property type="entry name" value="GLYCOSYLTRANSFERASE WBBK-RELATED"/>
    <property type="match status" value="1"/>
</dbReference>
<dbReference type="CDD" id="cd03801">
    <property type="entry name" value="GT4_PimA-like"/>
    <property type="match status" value="1"/>
</dbReference>
<dbReference type="Gene3D" id="3.40.50.2000">
    <property type="entry name" value="Glycogen Phosphorylase B"/>
    <property type="match status" value="2"/>
</dbReference>
<evidence type="ECO:0000259" key="4">
    <source>
        <dbReference type="Pfam" id="PF13439"/>
    </source>
</evidence>
<dbReference type="PANTHER" id="PTHR46401:SF2">
    <property type="entry name" value="GLYCOSYLTRANSFERASE WBBK-RELATED"/>
    <property type="match status" value="1"/>
</dbReference>
<proteinExistence type="predicted"/>
<feature type="domain" description="Glycosyltransferase subfamily 4-like N-terminal" evidence="4">
    <location>
        <begin position="15"/>
        <end position="215"/>
    </location>
</feature>
<name>A0ABT6C9N1_9MICO</name>
<organism evidence="5 6">
    <name type="scientific">Luteipulveratus flavus</name>
    <dbReference type="NCBI Taxonomy" id="3031728"/>
    <lineage>
        <taxon>Bacteria</taxon>
        <taxon>Bacillati</taxon>
        <taxon>Actinomycetota</taxon>
        <taxon>Actinomycetes</taxon>
        <taxon>Micrococcales</taxon>
        <taxon>Dermacoccaceae</taxon>
        <taxon>Luteipulveratus</taxon>
    </lineage>
</organism>
<sequence>MRIALSSYRSKPHSGGQGIYVRNLSRELARLGHEVEVFSGQPYPELDEGVGLTRLPSLDLYRPEDPFRRPGRSEFRDGIDVLEFLTMCTSGFPEPRTFSLRLARHLRERLSAFDILHDNQTLGPGLLQLARRGMPVLTTIHHPISQDRRLELEAAHGWDRITKRRWYGFVAMQRRVAQRSEHLLTVSEQSARDIVADFGVRRDRLDVVPVGVDTDTFTARPYEDRVAGRLVAVVSADVPLKGLTVLVAALATLDRSLWQELVVVGNPGDRTLKAIADAGLADRIRFEQGLPTADLAALIASAQVHVVPSLYEGFSLPTVEAMACGTAVVASEVGALPELLGPTAAGEVPGVLVAPGDPDALATAIGGLLRDPERCARMGAAGRERAETTYSWASVAAATAQVYARIVQHHEEQTA</sequence>
<dbReference type="RefSeq" id="WP_277192833.1">
    <property type="nucleotide sequence ID" value="NZ_JAROAV010000036.1"/>
</dbReference>
<feature type="domain" description="Glycosyl transferase family 1" evidence="3">
    <location>
        <begin position="229"/>
        <end position="385"/>
    </location>
</feature>
<protein>
    <submittedName>
        <fullName evidence="5">Glycosyltransferase family 4 protein</fullName>
    </submittedName>
</protein>
<dbReference type="Pfam" id="PF00534">
    <property type="entry name" value="Glycos_transf_1"/>
    <property type="match status" value="1"/>
</dbReference>
<accession>A0ABT6C9N1</accession>
<evidence type="ECO:0000256" key="1">
    <source>
        <dbReference type="ARBA" id="ARBA00022676"/>
    </source>
</evidence>
<evidence type="ECO:0000313" key="5">
    <source>
        <dbReference type="EMBL" id="MDF8265510.1"/>
    </source>
</evidence>
<dbReference type="Pfam" id="PF13439">
    <property type="entry name" value="Glyco_transf_4"/>
    <property type="match status" value="1"/>
</dbReference>
<dbReference type="InterPro" id="IPR028098">
    <property type="entry name" value="Glyco_trans_4-like_N"/>
</dbReference>
<dbReference type="Proteomes" id="UP001528912">
    <property type="component" value="Unassembled WGS sequence"/>
</dbReference>
<keyword evidence="1" id="KW-0328">Glycosyltransferase</keyword>
<evidence type="ECO:0000256" key="2">
    <source>
        <dbReference type="ARBA" id="ARBA00022679"/>
    </source>
</evidence>
<dbReference type="SUPFAM" id="SSF53756">
    <property type="entry name" value="UDP-Glycosyltransferase/glycogen phosphorylase"/>
    <property type="match status" value="1"/>
</dbReference>
<reference evidence="5 6" key="1">
    <citation type="submission" date="2023-03" db="EMBL/GenBank/DDBJ databases">
        <title>YIM 133296 draft genome.</title>
        <authorList>
            <person name="Xiong L."/>
        </authorList>
    </citation>
    <scope>NUCLEOTIDE SEQUENCE [LARGE SCALE GENOMIC DNA]</scope>
    <source>
        <strain evidence="5 6">YIM 133296</strain>
    </source>
</reference>